<name>A0A9Q9AK91_9PEZI</name>
<comment type="subcellular location">
    <subcellularLocation>
        <location evidence="2">Chromosome</location>
        <location evidence="2">Telomere</location>
    </subcellularLocation>
    <subcellularLocation>
        <location evidence="1">Nucleus</location>
    </subcellularLocation>
</comment>
<dbReference type="Proteomes" id="UP001056384">
    <property type="component" value="Chromosome 1"/>
</dbReference>
<proteinExistence type="predicted"/>
<accession>A0A9Q9AK91</accession>
<feature type="compositionally biased region" description="Polar residues" evidence="6">
    <location>
        <begin position="193"/>
        <end position="217"/>
    </location>
</feature>
<feature type="region of interest" description="Disordered" evidence="6">
    <location>
        <begin position="29"/>
        <end position="53"/>
    </location>
</feature>
<feature type="domain" description="Shelterin complex subunit TPP1/Est3" evidence="7">
    <location>
        <begin position="6"/>
        <end position="123"/>
    </location>
</feature>
<dbReference type="GO" id="GO:0007004">
    <property type="term" value="P:telomere maintenance via telomerase"/>
    <property type="evidence" value="ECO:0007669"/>
    <property type="project" value="InterPro"/>
</dbReference>
<feature type="region of interest" description="Disordered" evidence="6">
    <location>
        <begin position="406"/>
        <end position="425"/>
    </location>
</feature>
<feature type="compositionally biased region" description="Low complexity" evidence="6">
    <location>
        <begin position="770"/>
        <end position="782"/>
    </location>
</feature>
<feature type="compositionally biased region" description="Basic and acidic residues" evidence="6">
    <location>
        <begin position="565"/>
        <end position="577"/>
    </location>
</feature>
<evidence type="ECO:0000313" key="9">
    <source>
        <dbReference type="Proteomes" id="UP001056384"/>
    </source>
</evidence>
<feature type="region of interest" description="Disordered" evidence="6">
    <location>
        <begin position="598"/>
        <end position="695"/>
    </location>
</feature>
<evidence type="ECO:0000256" key="5">
    <source>
        <dbReference type="ARBA" id="ARBA00023242"/>
    </source>
</evidence>
<feature type="compositionally biased region" description="Polar residues" evidence="6">
    <location>
        <begin position="656"/>
        <end position="671"/>
    </location>
</feature>
<feature type="region of interest" description="Disordered" evidence="6">
    <location>
        <begin position="1275"/>
        <end position="1306"/>
    </location>
</feature>
<organism evidence="8 9">
    <name type="scientific">Septoria linicola</name>
    <dbReference type="NCBI Taxonomy" id="215465"/>
    <lineage>
        <taxon>Eukaryota</taxon>
        <taxon>Fungi</taxon>
        <taxon>Dikarya</taxon>
        <taxon>Ascomycota</taxon>
        <taxon>Pezizomycotina</taxon>
        <taxon>Dothideomycetes</taxon>
        <taxon>Dothideomycetidae</taxon>
        <taxon>Mycosphaerellales</taxon>
        <taxon>Mycosphaerellaceae</taxon>
        <taxon>Septoria</taxon>
    </lineage>
</organism>
<feature type="compositionally biased region" description="Basic and acidic residues" evidence="6">
    <location>
        <begin position="32"/>
        <end position="42"/>
    </location>
</feature>
<keyword evidence="9" id="KW-1185">Reference proteome</keyword>
<evidence type="ECO:0000313" key="8">
    <source>
        <dbReference type="EMBL" id="USW47683.1"/>
    </source>
</evidence>
<feature type="compositionally biased region" description="Basic and acidic residues" evidence="6">
    <location>
        <begin position="330"/>
        <end position="339"/>
    </location>
</feature>
<feature type="region of interest" description="Disordered" evidence="6">
    <location>
        <begin position="1207"/>
        <end position="1230"/>
    </location>
</feature>
<reference evidence="8" key="1">
    <citation type="submission" date="2022-06" db="EMBL/GenBank/DDBJ databases">
        <title>Complete genome sequences of two strains of the flax pathogen Septoria linicola.</title>
        <authorList>
            <person name="Lapalu N."/>
            <person name="Simon A."/>
            <person name="Demenou B."/>
            <person name="Paumier D."/>
            <person name="Guillot M.-P."/>
            <person name="Gout L."/>
            <person name="Valade R."/>
        </authorList>
    </citation>
    <scope>NUCLEOTIDE SEQUENCE</scope>
    <source>
        <strain evidence="8">SE15195</strain>
    </source>
</reference>
<feature type="compositionally biased region" description="Basic residues" evidence="6">
    <location>
        <begin position="231"/>
        <end position="241"/>
    </location>
</feature>
<feature type="compositionally biased region" description="Polar residues" evidence="6">
    <location>
        <begin position="342"/>
        <end position="354"/>
    </location>
</feature>
<evidence type="ECO:0000256" key="1">
    <source>
        <dbReference type="ARBA" id="ARBA00004123"/>
    </source>
</evidence>
<sequence length="1369" mass="149284">MPPKLLDAWLADFVKNELTAVITWKQQMQKGIKPDPDSRFSDDGSNLRSEVRSPPATANVQLIEVLTSQDVVTAYVCDGIMKVKVRFSRDVVVAFEEDSGGPLDSDVKGDVFRLVKFTVVSTPFGPADGFVQLHVDEIKYETLRRGLLDGLSVERDFDIRTLIESTKLLRVPENAPLDVQGRKQAVTTQLRPTAGVPNSNAAQAQVERTQQSVQTQAAPVARPRTPNTHATRSRAPVKRKAPGPTLSNDGFEVESGVNLYGPVEPINREPIVTDKQAVNPHLLSLLGGNRAPGPLEHPSKGETGVQTRPAVAPQHRAEADTVTASAIHIDSSRQTERADNTIPESSQVYAQPSTHADDPRATDHDEDDTTLSAKLGPDSVPGASSLSVENLLAYARRKIPGAQRKLLDDPSSWLPPLPGRQFPRPNVPMELLSKWNAEAATSHPDPVSAQDSFAPSPRSRASLSEVLDDSDSESEHGDDATQEYPPSPEKNWLPRQAAIPPPTALNSSVSNSDVAEYTSRSSSASPPRKHRPHLPPSSTVGSVIRGTPLDGELEVAVPRPLPVRHAAEKRKADEHSPRPAKRPALSAPQTLVSTELQVEHPQVGSSGHSGDPSATSFFGTSQRSAVSHRSIPPRQCAPTSPLPGLFPGARPPTAPSTPYQQPESISQTSTPLDRFRQGRLSQQPPRGPRSSQAHMYQDTRLMQGLGSGFRNRAHELHCSQRVSVTPLQRSGASPLANSPAEILGYEPSARSRQARNNKVLDITDPATERVSSSVSPQQDSSSGLPCVQDRESTLPVLQSPVVLAASNQLVARSEPSKPPVRSTLFSRKAWLKANYIATQSGNIGLQAVLENYRKSFPNDTSICIDDLLEAARYAFDGVRVTPDMRYIAKSPLKTSGVPRQKQPDAQVPAPVPSSSSKEQAYQNQPTAAGTSPPAPQHPGQLQRQMRIKFINEERRKVWLQTSYVPSKDGTVPLETLLKQYQQACPEDEQVQPHTLLSAAELIYNGQNPNAPNISASTLYSRKLESMGTARNRITAKHAKTGESVYEQARRIWINANYEPDRGGPLQLATIMARYKNSCPDDDLVEFEDFLRSGVAAWPDRGVTPGMPWRSRAESKTAQVPKNHKKSHVNVTRDGNDRACHTWLKMTYEQDGSGQYSTADMFAAYTRSKTSTALVNESIFQAIVSNTFGIKKRRLDRTAFRAVATNNAAGKASTNALPETVGPDVPPGSQEHYHKVQKESRQIDALIGPHKHNNYTRLGMKDQERLEALHHADGSIAQGGESSRNEHDSRHGALSLSAASSDDARRRSECEIEPGYGLNTSAPDFESTSSIEEFCAAYLAIRPGNGNAFGKPLPKSTWACKVDVLKWDIL</sequence>
<dbReference type="InterPro" id="IPR019437">
    <property type="entry name" value="TPP1/Est3"/>
</dbReference>
<dbReference type="GO" id="GO:0042162">
    <property type="term" value="F:telomeric DNA binding"/>
    <property type="evidence" value="ECO:0007669"/>
    <property type="project" value="InterPro"/>
</dbReference>
<feature type="compositionally biased region" description="Polar residues" evidence="6">
    <location>
        <begin position="603"/>
        <end position="627"/>
    </location>
</feature>
<feature type="compositionally biased region" description="Polar residues" evidence="6">
    <location>
        <begin position="1207"/>
        <end position="1216"/>
    </location>
</feature>
<feature type="compositionally biased region" description="Polar residues" evidence="6">
    <location>
        <begin position="504"/>
        <end position="525"/>
    </location>
</feature>
<feature type="compositionally biased region" description="Low complexity" evidence="6">
    <location>
        <begin position="903"/>
        <end position="916"/>
    </location>
</feature>
<feature type="region of interest" description="Disordered" evidence="6">
    <location>
        <begin position="891"/>
        <end position="941"/>
    </location>
</feature>
<keyword evidence="5" id="KW-0539">Nucleus</keyword>
<evidence type="ECO:0000256" key="3">
    <source>
        <dbReference type="ARBA" id="ARBA00022454"/>
    </source>
</evidence>
<feature type="region of interest" description="Disordered" evidence="6">
    <location>
        <begin position="746"/>
        <end position="787"/>
    </location>
</feature>
<dbReference type="Pfam" id="PF10341">
    <property type="entry name" value="TPP1"/>
    <property type="match status" value="1"/>
</dbReference>
<protein>
    <submittedName>
        <fullName evidence="8">Shelterin complex subunit TPP1/Est3</fullName>
    </submittedName>
</protein>
<feature type="region of interest" description="Disordered" evidence="6">
    <location>
        <begin position="440"/>
        <end position="586"/>
    </location>
</feature>
<feature type="compositionally biased region" description="Polar residues" evidence="6">
    <location>
        <begin position="917"/>
        <end position="929"/>
    </location>
</feature>
<gene>
    <name evidence="8" type="ORF">Slin15195_G010020</name>
</gene>
<dbReference type="GO" id="GO:0005697">
    <property type="term" value="C:telomerase holoenzyme complex"/>
    <property type="evidence" value="ECO:0007669"/>
    <property type="project" value="InterPro"/>
</dbReference>
<evidence type="ECO:0000259" key="7">
    <source>
        <dbReference type="Pfam" id="PF10341"/>
    </source>
</evidence>
<feature type="region of interest" description="Disordered" evidence="6">
    <location>
        <begin position="1105"/>
        <end position="1126"/>
    </location>
</feature>
<evidence type="ECO:0000256" key="6">
    <source>
        <dbReference type="SAM" id="MobiDB-lite"/>
    </source>
</evidence>
<feature type="compositionally biased region" description="Polar residues" evidence="6">
    <location>
        <begin position="679"/>
        <end position="694"/>
    </location>
</feature>
<keyword evidence="4" id="KW-0779">Telomere</keyword>
<dbReference type="GO" id="GO:0000781">
    <property type="term" value="C:chromosome, telomeric region"/>
    <property type="evidence" value="ECO:0007669"/>
    <property type="project" value="UniProtKB-SubCell"/>
</dbReference>
<keyword evidence="3" id="KW-0158">Chromosome</keyword>
<feature type="region of interest" description="Disordered" evidence="6">
    <location>
        <begin position="288"/>
        <end position="384"/>
    </location>
</feature>
<feature type="region of interest" description="Disordered" evidence="6">
    <location>
        <begin position="193"/>
        <end position="250"/>
    </location>
</feature>
<evidence type="ECO:0000256" key="2">
    <source>
        <dbReference type="ARBA" id="ARBA00004574"/>
    </source>
</evidence>
<dbReference type="EMBL" id="CP099418">
    <property type="protein sequence ID" value="USW47683.1"/>
    <property type="molecule type" value="Genomic_DNA"/>
</dbReference>
<evidence type="ECO:0000256" key="4">
    <source>
        <dbReference type="ARBA" id="ARBA00022895"/>
    </source>
</evidence>